<dbReference type="EMBL" id="PVWK01000139">
    <property type="protein sequence ID" value="PSB24880.1"/>
    <property type="molecule type" value="Genomic_DNA"/>
</dbReference>
<dbReference type="Gene3D" id="1.25.10.10">
    <property type="entry name" value="Leucine-rich Repeat Variant"/>
    <property type="match status" value="1"/>
</dbReference>
<reference evidence="3 4" key="2">
    <citation type="submission" date="2018-03" db="EMBL/GenBank/DDBJ databases">
        <title>The ancient ancestry and fast evolution of plastids.</title>
        <authorList>
            <person name="Moore K.R."/>
            <person name="Magnabosco C."/>
            <person name="Momper L."/>
            <person name="Gold D.A."/>
            <person name="Bosak T."/>
            <person name="Fournier G.P."/>
        </authorList>
    </citation>
    <scope>NUCLEOTIDE SEQUENCE [LARGE SCALE GENOMIC DNA]</scope>
    <source>
        <strain evidence="3 4">ULC18</strain>
    </source>
</reference>
<dbReference type="Pfam" id="PF13646">
    <property type="entry name" value="HEAT_2"/>
    <property type="match status" value="1"/>
</dbReference>
<dbReference type="OrthoDB" id="428465at2"/>
<evidence type="ECO:0000256" key="1">
    <source>
        <dbReference type="ARBA" id="ARBA00022549"/>
    </source>
</evidence>
<dbReference type="GO" id="GO:0016829">
    <property type="term" value="F:lyase activity"/>
    <property type="evidence" value="ECO:0007669"/>
    <property type="project" value="UniProtKB-KW"/>
</dbReference>
<reference evidence="4" key="1">
    <citation type="submission" date="2018-02" db="EMBL/GenBank/DDBJ databases">
        <authorList>
            <person name="Moore K."/>
            <person name="Momper L."/>
        </authorList>
    </citation>
    <scope>NUCLEOTIDE SEQUENCE [LARGE SCALE GENOMIC DNA]</scope>
    <source>
        <strain evidence="4">ULC18</strain>
    </source>
</reference>
<dbReference type="Proteomes" id="UP000239576">
    <property type="component" value="Unassembled WGS sequence"/>
</dbReference>
<comment type="caution">
    <text evidence="3">The sequence shown here is derived from an EMBL/GenBank/DDBJ whole genome shotgun (WGS) entry which is preliminary data.</text>
</comment>
<dbReference type="SUPFAM" id="SSF48371">
    <property type="entry name" value="ARM repeat"/>
    <property type="match status" value="1"/>
</dbReference>
<dbReference type="InterPro" id="IPR016024">
    <property type="entry name" value="ARM-type_fold"/>
</dbReference>
<dbReference type="RefSeq" id="WP_106259529.1">
    <property type="nucleotide sequence ID" value="NZ_CAWNSW010000005.1"/>
</dbReference>
<protein>
    <submittedName>
        <fullName evidence="3">Phycocyanobilin lyase</fullName>
    </submittedName>
</protein>
<dbReference type="GO" id="GO:0030089">
    <property type="term" value="C:phycobilisome"/>
    <property type="evidence" value="ECO:0007669"/>
    <property type="project" value="UniProtKB-KW"/>
</dbReference>
<keyword evidence="2" id="KW-0605">Phycobilisome</keyword>
<keyword evidence="4" id="KW-1185">Reference proteome</keyword>
<organism evidence="3 4">
    <name type="scientific">Stenomitos frigidus ULC18</name>
    <dbReference type="NCBI Taxonomy" id="2107698"/>
    <lineage>
        <taxon>Bacteria</taxon>
        <taxon>Bacillati</taxon>
        <taxon>Cyanobacteriota</taxon>
        <taxon>Cyanophyceae</taxon>
        <taxon>Leptolyngbyales</taxon>
        <taxon>Leptolyngbyaceae</taxon>
        <taxon>Stenomitos</taxon>
    </lineage>
</organism>
<name>A0A2T1DWL7_9CYAN</name>
<evidence type="ECO:0000313" key="3">
    <source>
        <dbReference type="EMBL" id="PSB24880.1"/>
    </source>
</evidence>
<keyword evidence="1" id="KW-0042">Antenna complex</keyword>
<gene>
    <name evidence="3" type="ORF">C7B82_25220</name>
</gene>
<accession>A0A2T1DWL7</accession>
<evidence type="ECO:0000313" key="4">
    <source>
        <dbReference type="Proteomes" id="UP000239576"/>
    </source>
</evidence>
<keyword evidence="3" id="KW-0456">Lyase</keyword>
<sequence>MADLSILIRAVEEADSASLLTRAVQNLAAVGLEAAVPTLIAALSYNNPGAAVAAVDGLVTIGQAAVPALLEQLDQHNYTARSWTIRALAGIGDPRGLVTLLGGATADFSPSVRRAAARGLGVMKWQWFPDDLLEIAQAEALEALLFVAQQDEEWVVRYAAVVGLQALAATLTATDPDGRSQIQAQFEKMAIDDESWAVRARILMAQQQIQAKTSYLLLQPPEEQASPLSAVDWQMILESLYRRKGQERLMLSEGDPRSYQAMAVAIAQETNPPH</sequence>
<dbReference type="AlphaFoldDB" id="A0A2T1DWL7"/>
<evidence type="ECO:0000256" key="2">
    <source>
        <dbReference type="ARBA" id="ARBA00022738"/>
    </source>
</evidence>
<dbReference type="InterPro" id="IPR011989">
    <property type="entry name" value="ARM-like"/>
</dbReference>
<proteinExistence type="predicted"/>